<sequence length="257" mass="30636">MYNLNLTVLLYFSYLIYCIFVSSYSTSKSKENGNMLLTNILMNKNRKNELNELNFHEVYDLKRPKGRNIKNSEMINNNNNNNNNDYNNMNGGLKMRKNVNKLFNTLYPNDINKEEKEINNYNNVKEKRSYINNTNNINHNNNNNDDNNNNNNDMIYKNEEDNLQHMNDIENVKSINNNIQNNKTSSYEKQKTTFDIVGNNEKMKSESKFAFVNYLKDFFQNSPYVKNFQNAIEVFFNKYDQRILESTVFFNFDETLF</sequence>
<dbReference type="OrthoDB" id="377882at2759"/>
<keyword evidence="2" id="KW-0812">Transmembrane</keyword>
<name>A0A0L1I8W8_PLAFA</name>
<dbReference type="AlphaFoldDB" id="A0A0L1I8W8"/>
<keyword evidence="2" id="KW-0472">Membrane</keyword>
<accession>A0A0L1I8W8</accession>
<dbReference type="EMBL" id="GG665120">
    <property type="protein sequence ID" value="KNG76101.1"/>
    <property type="molecule type" value="Genomic_DNA"/>
</dbReference>
<evidence type="ECO:0000313" key="4">
    <source>
        <dbReference type="Proteomes" id="UP000054562"/>
    </source>
</evidence>
<protein>
    <submittedName>
        <fullName evidence="3">Uncharacterized protein</fullName>
    </submittedName>
</protein>
<evidence type="ECO:0000256" key="2">
    <source>
        <dbReference type="SAM" id="Phobius"/>
    </source>
</evidence>
<feature type="region of interest" description="Disordered" evidence="1">
    <location>
        <begin position="134"/>
        <end position="155"/>
    </location>
</feature>
<reference evidence="4" key="1">
    <citation type="submission" date="2015-07" db="EMBL/GenBank/DDBJ databases">
        <title>Annotation of Plasmodium falciparum IGH-CR14.</title>
        <authorList>
            <consortium name="The Broad Institute Genome Sequencing Platform"/>
            <person name="Volkman S.K."/>
            <person name="Neafsey D.E."/>
            <person name="Dash A.P."/>
            <person name="Chitnis C.E."/>
            <person name="Hartl D.L."/>
            <person name="Young S.K."/>
            <person name="Zeng Q."/>
            <person name="Koehrsen M."/>
            <person name="Alvarado L."/>
            <person name="Berlin A."/>
            <person name="Borenstein D."/>
            <person name="Chapman S.B."/>
            <person name="Chen Z."/>
            <person name="Engels R."/>
            <person name="Freedman E."/>
            <person name="Gellesch M."/>
            <person name="Goldberg J."/>
            <person name="Griggs A."/>
            <person name="Gujja S."/>
            <person name="Heilman E.R."/>
            <person name="Heiman D.I."/>
            <person name="Howarth C."/>
            <person name="Jen D."/>
            <person name="Larson L."/>
            <person name="Mehta T."/>
            <person name="Neiman D."/>
            <person name="Park D."/>
            <person name="Pearson M."/>
            <person name="Roberts A."/>
            <person name="Saif S."/>
            <person name="Shea T."/>
            <person name="Shenoy N."/>
            <person name="Sisk P."/>
            <person name="Stolte C."/>
            <person name="Sykes S."/>
            <person name="Walk T."/>
            <person name="White J."/>
            <person name="Yandava C."/>
            <person name="Haas B."/>
            <person name="Henn M.R."/>
            <person name="Nusbaum C."/>
            <person name="Birren B."/>
        </authorList>
    </citation>
    <scope>NUCLEOTIDE SEQUENCE [LARGE SCALE GENOMIC DNA]</scope>
    <source>
        <strain evidence="4">IGH-CR14</strain>
    </source>
</reference>
<dbReference type="Proteomes" id="UP000054562">
    <property type="component" value="Unassembled WGS sequence"/>
</dbReference>
<evidence type="ECO:0000256" key="1">
    <source>
        <dbReference type="SAM" id="MobiDB-lite"/>
    </source>
</evidence>
<reference evidence="4" key="2">
    <citation type="submission" date="2015-07" db="EMBL/GenBank/DDBJ databases">
        <title>The genome sequence of Plasmodium falciparum IGH-CR14.</title>
        <authorList>
            <consortium name="The Broad Institute Genome Sequencing Platform"/>
            <person name="Volkman S.K."/>
            <person name="Neafsey D.E."/>
            <person name="Dash A.P."/>
            <person name="Chitnis C.E."/>
            <person name="Hartl D.L."/>
            <person name="Young S.K."/>
            <person name="Kodira C.D."/>
            <person name="Zeng Q."/>
            <person name="Koehrsen M."/>
            <person name="Godfrey P."/>
            <person name="Alvarado L."/>
            <person name="Berlin A."/>
            <person name="Borenstein D."/>
            <person name="Chen Z."/>
            <person name="Engels R."/>
            <person name="Freedman E."/>
            <person name="Gellesch M."/>
            <person name="Goldberg J."/>
            <person name="Griggs A."/>
            <person name="Gujja S."/>
            <person name="Heiman D."/>
            <person name="Hepburn T."/>
            <person name="Howarth C."/>
            <person name="Jen D."/>
            <person name="Larson L."/>
            <person name="Lewis B."/>
            <person name="Mehta T."/>
            <person name="Park D."/>
            <person name="Pearson M."/>
            <person name="Roberts A."/>
            <person name="Saif S."/>
            <person name="Shea T."/>
            <person name="Shenoy N."/>
            <person name="Sisk P."/>
            <person name="Stolte C."/>
            <person name="Sykes S."/>
            <person name="Walk T."/>
            <person name="White J."/>
            <person name="Yandava C."/>
            <person name="Wirth D.F."/>
            <person name="Nusbaum C."/>
            <person name="Birren B."/>
        </authorList>
    </citation>
    <scope>NUCLEOTIDE SEQUENCE [LARGE SCALE GENOMIC DNA]</scope>
    <source>
        <strain evidence="4">IGH-CR14</strain>
    </source>
</reference>
<feature type="compositionally biased region" description="Low complexity" evidence="1">
    <location>
        <begin position="134"/>
        <end position="153"/>
    </location>
</feature>
<feature type="transmembrane region" description="Helical" evidence="2">
    <location>
        <begin position="6"/>
        <end position="25"/>
    </location>
</feature>
<keyword evidence="2" id="KW-1133">Transmembrane helix</keyword>
<organism evidence="3 4">
    <name type="scientific">Plasmodium falciparum IGH-CR14</name>
    <dbReference type="NCBI Taxonomy" id="580059"/>
    <lineage>
        <taxon>Eukaryota</taxon>
        <taxon>Sar</taxon>
        <taxon>Alveolata</taxon>
        <taxon>Apicomplexa</taxon>
        <taxon>Aconoidasida</taxon>
        <taxon>Haemosporida</taxon>
        <taxon>Plasmodiidae</taxon>
        <taxon>Plasmodium</taxon>
        <taxon>Plasmodium (Laverania)</taxon>
    </lineage>
</organism>
<gene>
    <name evidence="3" type="ORF">PFMG_02272</name>
</gene>
<evidence type="ECO:0000313" key="3">
    <source>
        <dbReference type="EMBL" id="KNG76101.1"/>
    </source>
</evidence>
<proteinExistence type="predicted"/>